<name>A0A8J1TED4_OWEFU</name>
<comment type="caution">
    <text evidence="3">The sequence shown here is derived from an EMBL/GenBank/DDBJ whole genome shotgun (WGS) entry which is preliminary data.</text>
</comment>
<protein>
    <submittedName>
        <fullName evidence="3">Uncharacterized protein</fullName>
    </submittedName>
</protein>
<feature type="non-terminal residue" evidence="3">
    <location>
        <position position="1"/>
    </location>
</feature>
<dbReference type="EMBL" id="CAIIXF020000002">
    <property type="protein sequence ID" value="CAH1776425.1"/>
    <property type="molecule type" value="Genomic_DNA"/>
</dbReference>
<dbReference type="Proteomes" id="UP000749559">
    <property type="component" value="Unassembled WGS sequence"/>
</dbReference>
<evidence type="ECO:0000256" key="2">
    <source>
        <dbReference type="SAM" id="SignalP"/>
    </source>
</evidence>
<keyword evidence="4" id="KW-1185">Reference proteome</keyword>
<accession>A0A8J1TED4</accession>
<organism evidence="3 4">
    <name type="scientific">Owenia fusiformis</name>
    <name type="common">Polychaete worm</name>
    <dbReference type="NCBI Taxonomy" id="6347"/>
    <lineage>
        <taxon>Eukaryota</taxon>
        <taxon>Metazoa</taxon>
        <taxon>Spiralia</taxon>
        <taxon>Lophotrochozoa</taxon>
        <taxon>Annelida</taxon>
        <taxon>Polychaeta</taxon>
        <taxon>Sedentaria</taxon>
        <taxon>Canalipalpata</taxon>
        <taxon>Sabellida</taxon>
        <taxon>Oweniida</taxon>
        <taxon>Oweniidae</taxon>
        <taxon>Owenia</taxon>
    </lineage>
</organism>
<evidence type="ECO:0000313" key="3">
    <source>
        <dbReference type="EMBL" id="CAH1776425.1"/>
    </source>
</evidence>
<gene>
    <name evidence="3" type="ORF">OFUS_LOCUS3600</name>
</gene>
<reference evidence="3" key="1">
    <citation type="submission" date="2022-03" db="EMBL/GenBank/DDBJ databases">
        <authorList>
            <person name="Martin C."/>
        </authorList>
    </citation>
    <scope>NUCLEOTIDE SEQUENCE</scope>
</reference>
<feature type="compositionally biased region" description="Low complexity" evidence="1">
    <location>
        <begin position="281"/>
        <end position="295"/>
    </location>
</feature>
<evidence type="ECO:0000313" key="4">
    <source>
        <dbReference type="Proteomes" id="UP000749559"/>
    </source>
</evidence>
<proteinExistence type="predicted"/>
<keyword evidence="2" id="KW-0732">Signal</keyword>
<sequence length="416" mass="43989">GQSHIRNMSWILGFSIISLSLISVVGAQCYDCNYLPGTNGGFPACGLATAADTALVSQVTCSSNRCFIRQDSNGFIYRGCGDVSHLPFGANTALQCATQAGSVWYFCTGALCNSGQFTTVCPTSSTISAPATVAPTTVVPVTVATTVATSVNCYDCTFHPYSYSGYVHHQTPSACAAPSTVNGVAQTPCSEGRCFVRRDANGDIYRGCGNVANLPFGANVNLQCATQAGSVWYFCSSNLCNSVSLSSVCPTTSHVSHTHHSHHHGHSHGHNSHVHSHHAHAPSYPTHQHSHATYNNHHHHQHAHAHSNTHAHGTFNNHYHHSHSHSNVVHAPAPAHTSNTGIIYVNGGTYPNLANYVGLPTHGQSFVGHGSQASHSHSIPSSNGIVHVPAGQTYPNLANYVAAPAHNQPVFGHGKK</sequence>
<dbReference type="AlphaFoldDB" id="A0A8J1TED4"/>
<feature type="compositionally biased region" description="Basic residues" evidence="1">
    <location>
        <begin position="256"/>
        <end position="280"/>
    </location>
</feature>
<feature type="region of interest" description="Disordered" evidence="1">
    <location>
        <begin position="251"/>
        <end position="333"/>
    </location>
</feature>
<evidence type="ECO:0000256" key="1">
    <source>
        <dbReference type="SAM" id="MobiDB-lite"/>
    </source>
</evidence>
<feature type="compositionally biased region" description="Basic residues" evidence="1">
    <location>
        <begin position="296"/>
        <end position="309"/>
    </location>
</feature>
<feature type="signal peptide" evidence="2">
    <location>
        <begin position="1"/>
        <end position="27"/>
    </location>
</feature>
<feature type="chain" id="PRO_5043714377" evidence="2">
    <location>
        <begin position="28"/>
        <end position="416"/>
    </location>
</feature>